<feature type="domain" description="HAMP" evidence="7">
    <location>
        <begin position="319"/>
        <end position="372"/>
    </location>
</feature>
<name>A0AA41QPJ7_9HYPH</name>
<dbReference type="Pfam" id="PF00015">
    <property type="entry name" value="MCPsignal"/>
    <property type="match status" value="1"/>
</dbReference>
<dbReference type="FunFam" id="1.10.287.950:FF:000001">
    <property type="entry name" value="Methyl-accepting chemotaxis sensory transducer"/>
    <property type="match status" value="1"/>
</dbReference>
<protein>
    <submittedName>
        <fullName evidence="9">Methyl-accepting chemotaxis protein</fullName>
    </submittedName>
</protein>
<dbReference type="RefSeq" id="WP_281736747.1">
    <property type="nucleotide sequence ID" value="NZ_JAKETQ010000002.1"/>
</dbReference>
<dbReference type="PROSITE" id="PS51753">
    <property type="entry name" value="HBM"/>
    <property type="match status" value="1"/>
</dbReference>
<feature type="domain" description="HBM" evidence="8">
    <location>
        <begin position="45"/>
        <end position="285"/>
    </location>
</feature>
<dbReference type="SUPFAM" id="SSF58104">
    <property type="entry name" value="Methyl-accepting chemotaxis protein (MCP) signaling domain"/>
    <property type="match status" value="1"/>
</dbReference>
<dbReference type="GO" id="GO:0007165">
    <property type="term" value="P:signal transduction"/>
    <property type="evidence" value="ECO:0007669"/>
    <property type="project" value="UniProtKB-KW"/>
</dbReference>
<dbReference type="CDD" id="cd11386">
    <property type="entry name" value="MCP_signal"/>
    <property type="match status" value="1"/>
</dbReference>
<sequence length="781" mass="82530">MFSRLSIAQRIFGAFAVLLVLLAVLALAGNYGVGSLAGSYADYRAEAQRSITIGRMVNDTYAARMVEMGYRVDGAADKAEEFNSLIDSHSLNDQAAVDVFASDEESYSWLGELKADLATYRDAFTRSAALEEQRKTVGASLNASTETIRGLLNDLITGLTSRGDISSVAQAGHVNESALLMLLNAERYMATNDPADLDKVRENGATAVEQVSELSVGLFDPVLQEKTQAIADELDTYAGLVEELASAIEERNTVRAEQLDDFGPRIQAAFGVIQDNIYSRQDELGATAGKAASLTTMVLMVMTAFAMVAGLALAIVIGRWLSRAIRQMAANMRQLADGDLDLQLANLDARNELGQMAQALEVFRTHGKAVQAMDAEKAASAQAQADEQALRDGLQHEVASVVAAAVAGDFTARVGTHYDNPELVALAQSVNELVSTVDRGVSETGDVLSALADADLTQRVTGSYQGAFARLKADTNAVADKFATMMGELRETSKALKTATGEILSGANDLSERTTKQAAALQETTATIEQLATAVSGNAAKARQAADKTTSASHLAEEGGQVMSHANQAMEKIETSSAKISNIIGMIDDIAFQTNLLALNASVEAARAGEAGKGFAVVAVEVRRLAQSAAEASSEVKALIEQSASEVKTGSRLVADAASKLSAILDAVGENSLLMQEISAASHEQSSALEEVTGAVRQMDEMTQHNAALVEETNAAIEQTEAQASALDRIVDVFRIEAAAEDEAKAVPASGIRGLQQRASEAARAYLSRGNAALKADWSEF</sequence>
<dbReference type="Proteomes" id="UP001156140">
    <property type="component" value="Unassembled WGS sequence"/>
</dbReference>
<dbReference type="InterPro" id="IPR003660">
    <property type="entry name" value="HAMP_dom"/>
</dbReference>
<keyword evidence="4" id="KW-0807">Transducer</keyword>
<dbReference type="PROSITE" id="PS50111">
    <property type="entry name" value="CHEMOTAXIS_TRANSDUC_2"/>
    <property type="match status" value="1"/>
</dbReference>
<dbReference type="EMBL" id="JALAZD010000002">
    <property type="protein sequence ID" value="MCI0128656.1"/>
    <property type="molecule type" value="Genomic_DNA"/>
</dbReference>
<evidence type="ECO:0000259" key="7">
    <source>
        <dbReference type="PROSITE" id="PS50885"/>
    </source>
</evidence>
<gene>
    <name evidence="9" type="ORF">ML536_17630</name>
</gene>
<feature type="transmembrane region" description="Helical" evidence="5">
    <location>
        <begin position="297"/>
        <end position="318"/>
    </location>
</feature>
<proteinExistence type="inferred from homology"/>
<dbReference type="GO" id="GO:0004888">
    <property type="term" value="F:transmembrane signaling receptor activity"/>
    <property type="evidence" value="ECO:0007669"/>
    <property type="project" value="TreeGrafter"/>
</dbReference>
<dbReference type="PANTHER" id="PTHR43531:SF14">
    <property type="entry name" value="METHYL-ACCEPTING CHEMOTAXIS PROTEIN I-RELATED"/>
    <property type="match status" value="1"/>
</dbReference>
<evidence type="ECO:0000313" key="10">
    <source>
        <dbReference type="Proteomes" id="UP001156140"/>
    </source>
</evidence>
<dbReference type="SMART" id="SM00304">
    <property type="entry name" value="HAMP"/>
    <property type="match status" value="2"/>
</dbReference>
<evidence type="ECO:0000256" key="5">
    <source>
        <dbReference type="SAM" id="Phobius"/>
    </source>
</evidence>
<dbReference type="CDD" id="cd06225">
    <property type="entry name" value="HAMP"/>
    <property type="match status" value="1"/>
</dbReference>
<dbReference type="InterPro" id="IPR032255">
    <property type="entry name" value="HBM"/>
</dbReference>
<dbReference type="AlphaFoldDB" id="A0AA41QPJ7"/>
<evidence type="ECO:0000256" key="1">
    <source>
        <dbReference type="ARBA" id="ARBA00004370"/>
    </source>
</evidence>
<keyword evidence="5" id="KW-0472">Membrane</keyword>
<dbReference type="Pfam" id="PF18947">
    <property type="entry name" value="HAMP_2"/>
    <property type="match status" value="1"/>
</dbReference>
<dbReference type="SUPFAM" id="SSF158472">
    <property type="entry name" value="HAMP domain-like"/>
    <property type="match status" value="1"/>
</dbReference>
<dbReference type="SMART" id="SM00283">
    <property type="entry name" value="MA"/>
    <property type="match status" value="1"/>
</dbReference>
<dbReference type="PANTHER" id="PTHR43531">
    <property type="entry name" value="PROTEIN ICFG"/>
    <property type="match status" value="1"/>
</dbReference>
<dbReference type="Gene3D" id="1.10.287.950">
    <property type="entry name" value="Methyl-accepting chemotaxis protein"/>
    <property type="match status" value="1"/>
</dbReference>
<evidence type="ECO:0000256" key="3">
    <source>
        <dbReference type="ARBA" id="ARBA00029447"/>
    </source>
</evidence>
<comment type="caution">
    <text evidence="9">The sequence shown here is derived from an EMBL/GenBank/DDBJ whole genome shotgun (WGS) entry which is preliminary data.</text>
</comment>
<dbReference type="InterPro" id="IPR004089">
    <property type="entry name" value="MCPsignal_dom"/>
</dbReference>
<keyword evidence="2" id="KW-0488">Methylation</keyword>
<keyword evidence="5" id="KW-1133">Transmembrane helix</keyword>
<evidence type="ECO:0000256" key="2">
    <source>
        <dbReference type="ARBA" id="ARBA00022481"/>
    </source>
</evidence>
<dbReference type="InterPro" id="IPR051310">
    <property type="entry name" value="MCP_chemotaxis"/>
</dbReference>
<dbReference type="SMART" id="SM01358">
    <property type="entry name" value="HBM"/>
    <property type="match status" value="1"/>
</dbReference>
<reference evidence="9" key="1">
    <citation type="submission" date="2022-03" db="EMBL/GenBank/DDBJ databases">
        <title>The complete genome sequence of a Methyloterrigena soli.</title>
        <authorList>
            <person name="Zi Z."/>
        </authorList>
    </citation>
    <scope>NUCLEOTIDE SEQUENCE</scope>
    <source>
        <strain evidence="9">M48</strain>
    </source>
</reference>
<dbReference type="GO" id="GO:0006935">
    <property type="term" value="P:chemotaxis"/>
    <property type="evidence" value="ECO:0007669"/>
    <property type="project" value="UniProtKB-KW"/>
</dbReference>
<dbReference type="Pfam" id="PF00672">
    <property type="entry name" value="HAMP"/>
    <property type="match status" value="1"/>
</dbReference>
<evidence type="ECO:0000259" key="6">
    <source>
        <dbReference type="PROSITE" id="PS50111"/>
    </source>
</evidence>
<keyword evidence="10" id="KW-1185">Reference proteome</keyword>
<organism evidence="9 10">
    <name type="scientific">Paradevosia shaoguanensis</name>
    <dbReference type="NCBI Taxonomy" id="1335043"/>
    <lineage>
        <taxon>Bacteria</taxon>
        <taxon>Pseudomonadati</taxon>
        <taxon>Pseudomonadota</taxon>
        <taxon>Alphaproteobacteria</taxon>
        <taxon>Hyphomicrobiales</taxon>
        <taxon>Devosiaceae</taxon>
        <taxon>Paradevosia</taxon>
    </lineage>
</organism>
<feature type="domain" description="HAMP" evidence="7">
    <location>
        <begin position="435"/>
        <end position="487"/>
    </location>
</feature>
<evidence type="ECO:0000259" key="8">
    <source>
        <dbReference type="PROSITE" id="PS51753"/>
    </source>
</evidence>
<accession>A0AA41QPJ7</accession>
<dbReference type="Gene3D" id="6.10.340.10">
    <property type="match status" value="1"/>
</dbReference>
<comment type="subcellular location">
    <subcellularLocation>
        <location evidence="1">Membrane</location>
    </subcellularLocation>
</comment>
<dbReference type="GO" id="GO:0005886">
    <property type="term" value="C:plasma membrane"/>
    <property type="evidence" value="ECO:0007669"/>
    <property type="project" value="TreeGrafter"/>
</dbReference>
<keyword evidence="5" id="KW-0812">Transmembrane</keyword>
<comment type="similarity">
    <text evidence="3">Belongs to the methyl-accepting chemotaxis (MCP) protein family.</text>
</comment>
<feature type="domain" description="Methyl-accepting transducer" evidence="6">
    <location>
        <begin position="492"/>
        <end position="721"/>
    </location>
</feature>
<evidence type="ECO:0000256" key="4">
    <source>
        <dbReference type="PROSITE-ProRule" id="PRU00284"/>
    </source>
</evidence>
<evidence type="ECO:0000313" key="9">
    <source>
        <dbReference type="EMBL" id="MCI0128656.1"/>
    </source>
</evidence>
<dbReference type="PROSITE" id="PS50885">
    <property type="entry name" value="HAMP"/>
    <property type="match status" value="2"/>
</dbReference>